<dbReference type="PANTHER" id="PTHR34700:SF4">
    <property type="entry name" value="PHAGE-LIKE ELEMENT PBSX PROTEIN XKDP"/>
    <property type="match status" value="1"/>
</dbReference>
<evidence type="ECO:0000313" key="6">
    <source>
        <dbReference type="Proteomes" id="UP000051184"/>
    </source>
</evidence>
<name>A0A0P1ITA6_9RHOB</name>
<evidence type="ECO:0000313" key="5">
    <source>
        <dbReference type="EMBL" id="CUK26851.1"/>
    </source>
</evidence>
<dbReference type="InterPro" id="IPR052196">
    <property type="entry name" value="Bact_Kbp"/>
</dbReference>
<dbReference type="AlphaFoldDB" id="A0A0P1ITA6"/>
<keyword evidence="3" id="KW-0472">Membrane</keyword>
<dbReference type="InterPro" id="IPR018392">
    <property type="entry name" value="LysM"/>
</dbReference>
<protein>
    <submittedName>
        <fullName evidence="5">LysM domain/BON superfamily protein</fullName>
    </submittedName>
</protein>
<reference evidence="6" key="1">
    <citation type="submission" date="2015-09" db="EMBL/GenBank/DDBJ databases">
        <authorList>
            <person name="Rodrigo-Torres Lidia"/>
            <person name="Arahal R.David."/>
        </authorList>
    </citation>
    <scope>NUCLEOTIDE SEQUENCE [LARGE SCALE GENOMIC DNA]</scope>
    <source>
        <strain evidence="6">CECT 5114</strain>
    </source>
</reference>
<dbReference type="Gene3D" id="3.10.350.10">
    <property type="entry name" value="LysM domain"/>
    <property type="match status" value="1"/>
</dbReference>
<proteinExistence type="predicted"/>
<keyword evidence="3" id="KW-0812">Transmembrane</keyword>
<evidence type="ECO:0000259" key="4">
    <source>
        <dbReference type="PROSITE" id="PS51782"/>
    </source>
</evidence>
<feature type="coiled-coil region" evidence="1">
    <location>
        <begin position="259"/>
        <end position="286"/>
    </location>
</feature>
<dbReference type="PANTHER" id="PTHR34700">
    <property type="entry name" value="POTASSIUM BINDING PROTEIN KBP"/>
    <property type="match status" value="1"/>
</dbReference>
<dbReference type="STRING" id="1715691.TA5113_01499"/>
<dbReference type="SMART" id="SM00257">
    <property type="entry name" value="LysM"/>
    <property type="match status" value="1"/>
</dbReference>
<feature type="region of interest" description="Disordered" evidence="2">
    <location>
        <begin position="313"/>
        <end position="341"/>
    </location>
</feature>
<feature type="domain" description="LysM" evidence="4">
    <location>
        <begin position="483"/>
        <end position="532"/>
    </location>
</feature>
<dbReference type="InterPro" id="IPR036779">
    <property type="entry name" value="LysM_dom_sf"/>
</dbReference>
<keyword evidence="6" id="KW-1185">Reference proteome</keyword>
<feature type="transmembrane region" description="Helical" evidence="3">
    <location>
        <begin position="29"/>
        <end position="51"/>
    </location>
</feature>
<organism evidence="5 6">
    <name type="scientific">Cognatishimia activa</name>
    <dbReference type="NCBI Taxonomy" id="1715691"/>
    <lineage>
        <taxon>Bacteria</taxon>
        <taxon>Pseudomonadati</taxon>
        <taxon>Pseudomonadota</taxon>
        <taxon>Alphaproteobacteria</taxon>
        <taxon>Rhodobacterales</taxon>
        <taxon>Paracoccaceae</taxon>
        <taxon>Cognatishimia</taxon>
    </lineage>
</organism>
<dbReference type="Proteomes" id="UP000051184">
    <property type="component" value="Unassembled WGS sequence"/>
</dbReference>
<dbReference type="EMBL" id="CYUE01000020">
    <property type="protein sequence ID" value="CUK26851.1"/>
    <property type="molecule type" value="Genomic_DNA"/>
</dbReference>
<evidence type="ECO:0000256" key="2">
    <source>
        <dbReference type="SAM" id="MobiDB-lite"/>
    </source>
</evidence>
<dbReference type="OrthoDB" id="370541at2"/>
<feature type="compositionally biased region" description="Low complexity" evidence="2">
    <location>
        <begin position="87"/>
        <end position="101"/>
    </location>
</feature>
<evidence type="ECO:0000256" key="1">
    <source>
        <dbReference type="SAM" id="Coils"/>
    </source>
</evidence>
<keyword evidence="3" id="KW-1133">Transmembrane helix</keyword>
<dbReference type="Pfam" id="PF01476">
    <property type="entry name" value="LysM"/>
    <property type="match status" value="1"/>
</dbReference>
<keyword evidence="1" id="KW-0175">Coiled coil</keyword>
<sequence>MVTQVARVPQLRRLPNTGEGAAMSKISSFFAGNFAAVGAAAVVVIGAGFYFTGAFDRSQPLARETVQETVTEAVAKPESADTEDATVAEAEPAAETEAPTEAVVEVERAPSAEAEETVETEPVVEALPEPNAPAFDVVRVEPDGSAVIAGSADGNGGAVRILLDGDEVAQSEAGSDGRFAGFLTIAPSEDARVLSLVQEINGSDVVSEETVIVAPVAAPVAAPVVAEAVKPEETPQETMTEKVAEVTEEVTEAVESKTAEAAKEVVEAAEKAVEEVKETVQAVVTAAAPALPSEENEAPEVSGETAAAATVAEETTPVETTEPEVAPEETPVVTAEATTEPKAEVVAAPKPEPAQAPAVIVTSNEGARVVQAGGDQSEEVRKVISVDAITYSDEGAVQVAGRATGGGFVRIYLNNSLRGETDVAADSNWSTELAPIPSGVYTLRADQVDAEGKVLSRVETPFKREAPVELAAAAAEVETRKVVQVTVQPGNTLWAIAKESYGDGVQYVKVFEANKDRIRNPDLIYPGQVFTVPE</sequence>
<dbReference type="PROSITE" id="PS51782">
    <property type="entry name" value="LYSM"/>
    <property type="match status" value="1"/>
</dbReference>
<dbReference type="CDD" id="cd00118">
    <property type="entry name" value="LysM"/>
    <property type="match status" value="1"/>
</dbReference>
<evidence type="ECO:0000256" key="3">
    <source>
        <dbReference type="SAM" id="Phobius"/>
    </source>
</evidence>
<feature type="compositionally biased region" description="Low complexity" evidence="2">
    <location>
        <begin position="328"/>
        <end position="341"/>
    </location>
</feature>
<gene>
    <name evidence="5" type="ORF">TA5114_02669</name>
</gene>
<accession>A0A0P1ITA6</accession>
<feature type="region of interest" description="Disordered" evidence="2">
    <location>
        <begin position="74"/>
        <end position="101"/>
    </location>
</feature>